<proteinExistence type="predicted"/>
<dbReference type="AlphaFoldDB" id="A0A2H0LQX1"/>
<name>A0A2H0LQX1_9BACT</name>
<sequence>MSEADWELAQLGMSRKEYDMDMQRNTVYRDYIYNILYIGMSEPDFVRLFTKKDNEIQTNRPFIADHRKNQYIISILTGSFDDRSRLTFEDSKLVKYEEYGRGSNPLGYSNKNHMLQKQ</sequence>
<gene>
    <name evidence="1" type="ORF">COV74_06190</name>
</gene>
<reference evidence="1 2" key="1">
    <citation type="submission" date="2017-09" db="EMBL/GenBank/DDBJ databases">
        <title>Depth-based differentiation of microbial function through sediment-hosted aquifers and enrichment of novel symbionts in the deep terrestrial subsurface.</title>
        <authorList>
            <person name="Probst A.J."/>
            <person name="Ladd B."/>
            <person name="Jarett J.K."/>
            <person name="Geller-Mcgrath D.E."/>
            <person name="Sieber C.M."/>
            <person name="Emerson J.B."/>
            <person name="Anantharaman K."/>
            <person name="Thomas B.C."/>
            <person name="Malmstrom R."/>
            <person name="Stieglmeier M."/>
            <person name="Klingl A."/>
            <person name="Woyke T."/>
            <person name="Ryan C.M."/>
            <person name="Banfield J.F."/>
        </authorList>
    </citation>
    <scope>NUCLEOTIDE SEQUENCE [LARGE SCALE GENOMIC DNA]</scope>
    <source>
        <strain evidence="1">CG11_big_fil_rev_8_21_14_0_20_45_26</strain>
    </source>
</reference>
<evidence type="ECO:0000313" key="2">
    <source>
        <dbReference type="Proteomes" id="UP000230859"/>
    </source>
</evidence>
<accession>A0A2H0LQX1</accession>
<evidence type="ECO:0000313" key="1">
    <source>
        <dbReference type="EMBL" id="PIQ86074.1"/>
    </source>
</evidence>
<dbReference type="Proteomes" id="UP000230859">
    <property type="component" value="Unassembled WGS sequence"/>
</dbReference>
<dbReference type="EMBL" id="PCVY01000052">
    <property type="protein sequence ID" value="PIQ86074.1"/>
    <property type="molecule type" value="Genomic_DNA"/>
</dbReference>
<organism evidence="1 2">
    <name type="scientific">Candidatus Abzuiibacterium crystallinum</name>
    <dbReference type="NCBI Taxonomy" id="1974748"/>
    <lineage>
        <taxon>Bacteria</taxon>
        <taxon>Pseudomonadati</taxon>
        <taxon>Candidatus Omnitrophota</taxon>
        <taxon>Candidatus Abzuiibacterium</taxon>
    </lineage>
</organism>
<comment type="caution">
    <text evidence="1">The sequence shown here is derived from an EMBL/GenBank/DDBJ whole genome shotgun (WGS) entry which is preliminary data.</text>
</comment>
<protein>
    <submittedName>
        <fullName evidence="1">Uncharacterized protein</fullName>
    </submittedName>
</protein>